<keyword evidence="1" id="KW-1133">Transmembrane helix</keyword>
<feature type="transmembrane region" description="Helical" evidence="1">
    <location>
        <begin position="64"/>
        <end position="81"/>
    </location>
</feature>
<dbReference type="AlphaFoldDB" id="A0A6B0YVE4"/>
<gene>
    <name evidence="2" type="ORF">F4Y42_16810</name>
</gene>
<reference evidence="2" key="1">
    <citation type="submission" date="2019-09" db="EMBL/GenBank/DDBJ databases">
        <title>Characterisation of the sponge microbiome using genome-centric metagenomics.</title>
        <authorList>
            <person name="Engelberts J.P."/>
            <person name="Robbins S.J."/>
            <person name="De Goeij J.M."/>
            <person name="Aranda M."/>
            <person name="Bell S.C."/>
            <person name="Webster N.S."/>
        </authorList>
    </citation>
    <scope>NUCLEOTIDE SEQUENCE</scope>
    <source>
        <strain evidence="2">SB0664_bin_27</strain>
    </source>
</reference>
<evidence type="ECO:0000313" key="2">
    <source>
        <dbReference type="EMBL" id="MXY95104.1"/>
    </source>
</evidence>
<feature type="transmembrane region" description="Helical" evidence="1">
    <location>
        <begin position="41"/>
        <end position="58"/>
    </location>
</feature>
<name>A0A6B0YVE4_9CHLR</name>
<comment type="caution">
    <text evidence="2">The sequence shown here is derived from an EMBL/GenBank/DDBJ whole genome shotgun (WGS) entry which is preliminary data.</text>
</comment>
<proteinExistence type="predicted"/>
<dbReference type="EMBL" id="VXRG01000136">
    <property type="protein sequence ID" value="MXY95104.1"/>
    <property type="molecule type" value="Genomic_DNA"/>
</dbReference>
<organism evidence="2">
    <name type="scientific">Caldilineaceae bacterium SB0664_bin_27</name>
    <dbReference type="NCBI Taxonomy" id="2605260"/>
    <lineage>
        <taxon>Bacteria</taxon>
        <taxon>Bacillati</taxon>
        <taxon>Chloroflexota</taxon>
        <taxon>Caldilineae</taxon>
        <taxon>Caldilineales</taxon>
        <taxon>Caldilineaceae</taxon>
    </lineage>
</organism>
<protein>
    <submittedName>
        <fullName evidence="2">Uncharacterized protein</fullName>
    </submittedName>
</protein>
<evidence type="ECO:0000256" key="1">
    <source>
        <dbReference type="SAM" id="Phobius"/>
    </source>
</evidence>
<accession>A0A6B0YVE4</accession>
<keyword evidence="1" id="KW-0812">Transmembrane</keyword>
<keyword evidence="1" id="KW-0472">Membrane</keyword>
<sequence length="91" mass="9855">MVAINTLLLAFLLGGIVAYVVARIALAILNTQDGIPVQLRFLLAFIMFALGEGLSFLFFDGGDFAVTVAYTVGFMAVILSYDKVFTGRDKK</sequence>
<feature type="transmembrane region" description="Helical" evidence="1">
    <location>
        <begin position="6"/>
        <end position="29"/>
    </location>
</feature>